<comment type="caution">
    <text evidence="9">The sequence shown here is derived from an EMBL/GenBank/DDBJ whole genome shotgun (WGS) entry which is preliminary data.</text>
</comment>
<keyword evidence="3" id="KW-0328">Glycosyltransferase</keyword>
<comment type="subcellular location">
    <subcellularLocation>
        <location evidence="1">Golgi apparatus membrane</location>
        <topology evidence="1">Single-pass type II membrane protein</topology>
    </subcellularLocation>
</comment>
<name>A0ABR1AQ33_POLSC</name>
<dbReference type="InterPro" id="IPR029044">
    <property type="entry name" value="Nucleotide-diphossugar_trans"/>
</dbReference>
<feature type="transmembrane region" description="Helical" evidence="7">
    <location>
        <begin position="31"/>
        <end position="50"/>
    </location>
</feature>
<dbReference type="InterPro" id="IPR007577">
    <property type="entry name" value="GlycoTrfase_DXD_sugar-bd_CS"/>
</dbReference>
<feature type="domain" description="Alpha 1,4-glycosyltransferase" evidence="8">
    <location>
        <begin position="240"/>
        <end position="365"/>
    </location>
</feature>
<evidence type="ECO:0000259" key="8">
    <source>
        <dbReference type="Pfam" id="PF04572"/>
    </source>
</evidence>
<evidence type="ECO:0000256" key="3">
    <source>
        <dbReference type="ARBA" id="ARBA00022676"/>
    </source>
</evidence>
<dbReference type="PANTHER" id="PTHR12042">
    <property type="entry name" value="LACTOSYLCERAMIDE 4-ALPHA-GALACTOSYLTRANSFERASE ALPHA- 1,4-GALACTOSYLTRANSFERASE"/>
    <property type="match status" value="1"/>
</dbReference>
<comment type="similarity">
    <text evidence="2">Belongs to the glycosyltransferase 32 family.</text>
</comment>
<dbReference type="Proteomes" id="UP001359485">
    <property type="component" value="Unassembled WGS sequence"/>
</dbReference>
<evidence type="ECO:0000256" key="5">
    <source>
        <dbReference type="ARBA" id="ARBA00023034"/>
    </source>
</evidence>
<evidence type="ECO:0000256" key="2">
    <source>
        <dbReference type="ARBA" id="ARBA00009003"/>
    </source>
</evidence>
<dbReference type="PANTHER" id="PTHR12042:SF21">
    <property type="entry name" value="ALPHA1,4-GALACTOSYLTRANSFERASE 1-RELATED"/>
    <property type="match status" value="1"/>
</dbReference>
<dbReference type="InterPro" id="IPR051981">
    <property type="entry name" value="Glycosyltransf_32"/>
</dbReference>
<evidence type="ECO:0000256" key="1">
    <source>
        <dbReference type="ARBA" id="ARBA00004323"/>
    </source>
</evidence>
<dbReference type="Gene3D" id="3.90.550.20">
    <property type="match status" value="1"/>
</dbReference>
<accession>A0ABR1AQ33</accession>
<keyword evidence="6 7" id="KW-0472">Membrane</keyword>
<dbReference type="Pfam" id="PF04572">
    <property type="entry name" value="Gb3_synth"/>
    <property type="match status" value="1"/>
</dbReference>
<reference evidence="9 10" key="1">
    <citation type="submission" date="2023-09" db="EMBL/GenBank/DDBJ databases">
        <title>Genomes of two closely related lineages of the louse Polyplax serrata with different host specificities.</title>
        <authorList>
            <person name="Martinu J."/>
            <person name="Tarabai H."/>
            <person name="Stefka J."/>
            <person name="Hypsa V."/>
        </authorList>
    </citation>
    <scope>NUCLEOTIDE SEQUENCE [LARGE SCALE GENOMIC DNA]</scope>
    <source>
        <strain evidence="9">98ZLc_SE</strain>
    </source>
</reference>
<keyword evidence="7" id="KW-0812">Transmembrane</keyword>
<keyword evidence="4" id="KW-0808">Transferase</keyword>
<keyword evidence="7" id="KW-1133">Transmembrane helix</keyword>
<dbReference type="SUPFAM" id="SSF53448">
    <property type="entry name" value="Nucleotide-diphospho-sugar transferases"/>
    <property type="match status" value="1"/>
</dbReference>
<evidence type="ECO:0000313" key="9">
    <source>
        <dbReference type="EMBL" id="KAK6623998.1"/>
    </source>
</evidence>
<protein>
    <recommendedName>
        <fullName evidence="8">Alpha 1,4-glycosyltransferase domain-containing protein</fullName>
    </recommendedName>
</protein>
<sequence>MDDVTADEWRTGEQMNCAMYKSKWRNSWRKISIAILVTLFLLFLLPWNTVISDWRQSTKETLHCFHLTGNMVPELNEEDPQLGSCIYFHETSCPKDMSDISLNPRQACSVESALRAHPNTDVYLLISSPIFVQLSETQNRLVQELLTFPNFKLRHINFSRYLSKTPLEKIHSTGALNGSKWPVSHSSDVLRYATLYKFGGIYLDLDVIVLRPLMKLKNFAGAESNTSVGSGILGFAYDNIGREFAKECANELASTYDGKIWGFNGPGVITRVLGRKCQTTNISQMVGRYCRGFHVYPTSYFAAFSYNEPEFFFHEGNTKKAREILNKSYAIHYWNKLSSKFVLNKTADIPFLKYAQNYCPRVYEVADGNF</sequence>
<keyword evidence="10" id="KW-1185">Reference proteome</keyword>
<keyword evidence="5" id="KW-0333">Golgi apparatus</keyword>
<evidence type="ECO:0000256" key="7">
    <source>
        <dbReference type="SAM" id="Phobius"/>
    </source>
</evidence>
<dbReference type="Pfam" id="PF04488">
    <property type="entry name" value="Gly_transf_sug"/>
    <property type="match status" value="1"/>
</dbReference>
<proteinExistence type="inferred from homology"/>
<gene>
    <name evidence="9" type="ORF">RUM44_010856</name>
</gene>
<dbReference type="InterPro" id="IPR007652">
    <property type="entry name" value="A1-4-GlycosylTfrase_dom"/>
</dbReference>
<evidence type="ECO:0000256" key="6">
    <source>
        <dbReference type="ARBA" id="ARBA00023136"/>
    </source>
</evidence>
<evidence type="ECO:0000313" key="10">
    <source>
        <dbReference type="Proteomes" id="UP001359485"/>
    </source>
</evidence>
<evidence type="ECO:0000256" key="4">
    <source>
        <dbReference type="ARBA" id="ARBA00022679"/>
    </source>
</evidence>
<organism evidence="9 10">
    <name type="scientific">Polyplax serrata</name>
    <name type="common">Common mouse louse</name>
    <dbReference type="NCBI Taxonomy" id="468196"/>
    <lineage>
        <taxon>Eukaryota</taxon>
        <taxon>Metazoa</taxon>
        <taxon>Ecdysozoa</taxon>
        <taxon>Arthropoda</taxon>
        <taxon>Hexapoda</taxon>
        <taxon>Insecta</taxon>
        <taxon>Pterygota</taxon>
        <taxon>Neoptera</taxon>
        <taxon>Paraneoptera</taxon>
        <taxon>Psocodea</taxon>
        <taxon>Troctomorpha</taxon>
        <taxon>Phthiraptera</taxon>
        <taxon>Anoplura</taxon>
        <taxon>Polyplacidae</taxon>
        <taxon>Polyplax</taxon>
    </lineage>
</organism>
<dbReference type="EMBL" id="JAWJWF010000046">
    <property type="protein sequence ID" value="KAK6623998.1"/>
    <property type="molecule type" value="Genomic_DNA"/>
</dbReference>